<protein>
    <recommendedName>
        <fullName evidence="4">DUF4760 domain-containing protein</fullName>
    </recommendedName>
</protein>
<gene>
    <name evidence="2" type="ORF">L1785_13570</name>
</gene>
<keyword evidence="3" id="KW-1185">Reference proteome</keyword>
<dbReference type="RefSeq" id="WP_236089805.1">
    <property type="nucleotide sequence ID" value="NZ_JAKGSG010000036.1"/>
</dbReference>
<keyword evidence="1" id="KW-1133">Transmembrane helix</keyword>
<keyword evidence="1" id="KW-0812">Transmembrane</keyword>
<organism evidence="2 3">
    <name type="scientific">Antribacter soli</name>
    <dbReference type="NCBI Taxonomy" id="2910976"/>
    <lineage>
        <taxon>Bacteria</taxon>
        <taxon>Bacillati</taxon>
        <taxon>Actinomycetota</taxon>
        <taxon>Actinomycetes</taxon>
        <taxon>Micrococcales</taxon>
        <taxon>Promicromonosporaceae</taxon>
        <taxon>Antribacter</taxon>
    </lineage>
</organism>
<keyword evidence="1" id="KW-0472">Membrane</keyword>
<dbReference type="Proteomes" id="UP001165405">
    <property type="component" value="Unassembled WGS sequence"/>
</dbReference>
<dbReference type="AlphaFoldDB" id="A0AA41QGY3"/>
<name>A0AA41QGY3_9MICO</name>
<dbReference type="EMBL" id="JAKGSG010000036">
    <property type="protein sequence ID" value="MCF4122007.1"/>
    <property type="molecule type" value="Genomic_DNA"/>
</dbReference>
<evidence type="ECO:0000256" key="1">
    <source>
        <dbReference type="SAM" id="Phobius"/>
    </source>
</evidence>
<evidence type="ECO:0000313" key="2">
    <source>
        <dbReference type="EMBL" id="MCF4122007.1"/>
    </source>
</evidence>
<feature type="transmembrane region" description="Helical" evidence="1">
    <location>
        <begin position="6"/>
        <end position="26"/>
    </location>
</feature>
<sequence>MSESTLTWIEIVGGVASLLGIVAVLVQLRQVVISLRSTARGATSAIGTQLKDVFIAYPHLRPYFFDDADPTGDPDQGRIQTIAELYCIYLQEIAAQRAHVRGASGDAWFALMMAIYQGSPAVRAQLERHSAWYSVELRSTIAVIKGVLARESPVGPTGD</sequence>
<comment type="caution">
    <text evidence="2">The sequence shown here is derived from an EMBL/GenBank/DDBJ whole genome shotgun (WGS) entry which is preliminary data.</text>
</comment>
<evidence type="ECO:0008006" key="4">
    <source>
        <dbReference type="Google" id="ProtNLM"/>
    </source>
</evidence>
<evidence type="ECO:0000313" key="3">
    <source>
        <dbReference type="Proteomes" id="UP001165405"/>
    </source>
</evidence>
<reference evidence="2" key="1">
    <citation type="submission" date="2022-01" db="EMBL/GenBank/DDBJ databases">
        <title>Antribacter sp. nov., isolated from Guizhou of China.</title>
        <authorList>
            <person name="Chengliang C."/>
            <person name="Ya Z."/>
        </authorList>
    </citation>
    <scope>NUCLEOTIDE SEQUENCE</scope>
    <source>
        <strain evidence="2">KLBMP 9083</strain>
    </source>
</reference>
<accession>A0AA41QGY3</accession>
<proteinExistence type="predicted"/>